<gene>
    <name evidence="7" type="ORF">B5V00_09610</name>
</gene>
<evidence type="ECO:0000313" key="7">
    <source>
        <dbReference type="EMBL" id="ORJ59532.1"/>
    </source>
</evidence>
<comment type="caution">
    <text evidence="7">The sequence shown here is derived from an EMBL/GenBank/DDBJ whole genome shotgun (WGS) entry which is preliminary data.</text>
</comment>
<dbReference type="GO" id="GO:0015920">
    <property type="term" value="P:lipopolysaccharide transport"/>
    <property type="evidence" value="ECO:0007669"/>
    <property type="project" value="TreeGrafter"/>
</dbReference>
<evidence type="ECO:0000256" key="4">
    <source>
        <dbReference type="ARBA" id="ARBA00022989"/>
    </source>
</evidence>
<dbReference type="OrthoDB" id="9792188at2"/>
<feature type="transmembrane region" description="Helical" evidence="6">
    <location>
        <begin position="315"/>
        <end position="336"/>
    </location>
</feature>
<dbReference type="InterPro" id="IPR005495">
    <property type="entry name" value="LptG/LptF_permease"/>
</dbReference>
<evidence type="ECO:0000256" key="1">
    <source>
        <dbReference type="ARBA" id="ARBA00004651"/>
    </source>
</evidence>
<dbReference type="EMBL" id="NAAD01000011">
    <property type="protein sequence ID" value="ORJ59532.1"/>
    <property type="molecule type" value="Genomic_DNA"/>
</dbReference>
<dbReference type="GO" id="GO:0043190">
    <property type="term" value="C:ATP-binding cassette (ABC) transporter complex"/>
    <property type="evidence" value="ECO:0007669"/>
    <property type="project" value="InterPro"/>
</dbReference>
<dbReference type="PANTHER" id="PTHR33529">
    <property type="entry name" value="SLR0882 PROTEIN-RELATED"/>
    <property type="match status" value="1"/>
</dbReference>
<dbReference type="RefSeq" id="WP_085010576.1">
    <property type="nucleotide sequence ID" value="NZ_NAAD01000011.1"/>
</dbReference>
<keyword evidence="2" id="KW-1003">Cell membrane</keyword>
<sequence length="391" mass="43706">MLMTRIDRYILREIAAPTLLSLLVFTFVLLAGRTLKLARLVINNGVPLQDILHLLVDLLPSFLSITLPLSILLGTLLAFSRLSADAEIIALKASGLSLNHLLRPALIMALVACLVTASLTLYLKPLGYSAFRGRIFKILSQRTSVGLQARVFQTEFPGMVLYADNLDERNSTLEGVFISDQRMGTTPSTIVAESGRFLSDPKRQSLTLQLSRGQIHRYPQDSTEDTYQVIDFNNYAINLPLDQVGQPPGRQKVKELSLANLLKRVKNTDSIAEQFKSRAELHHRFSMIPIPLLFALLALPLGIQSNRSGKGGGFAIGLLVYLSYYLATSFAGTLVVEQHWPAALTLWTPPLLFLLLGTVLYRQALHERRLRHLDHLIRLVQGIWRPGRREN</sequence>
<feature type="transmembrane region" description="Helical" evidence="6">
    <location>
        <begin position="285"/>
        <end position="303"/>
    </location>
</feature>
<dbReference type="STRING" id="1969733.B5V00_09610"/>
<evidence type="ECO:0000256" key="2">
    <source>
        <dbReference type="ARBA" id="ARBA00022475"/>
    </source>
</evidence>
<feature type="transmembrane region" description="Helical" evidence="6">
    <location>
        <begin position="62"/>
        <end position="80"/>
    </location>
</feature>
<evidence type="ECO:0000313" key="8">
    <source>
        <dbReference type="Proteomes" id="UP000193136"/>
    </source>
</evidence>
<dbReference type="GO" id="GO:0055085">
    <property type="term" value="P:transmembrane transport"/>
    <property type="evidence" value="ECO:0007669"/>
    <property type="project" value="InterPro"/>
</dbReference>
<dbReference type="InterPro" id="IPR030922">
    <property type="entry name" value="LptF"/>
</dbReference>
<dbReference type="Proteomes" id="UP000193136">
    <property type="component" value="Unassembled WGS sequence"/>
</dbReference>
<accession>A0A1X0Y389</accession>
<evidence type="ECO:0000256" key="3">
    <source>
        <dbReference type="ARBA" id="ARBA00022692"/>
    </source>
</evidence>
<name>A0A1X0Y389_9BACT</name>
<evidence type="ECO:0000256" key="5">
    <source>
        <dbReference type="ARBA" id="ARBA00023136"/>
    </source>
</evidence>
<dbReference type="Pfam" id="PF03739">
    <property type="entry name" value="LptF_LptG"/>
    <property type="match status" value="1"/>
</dbReference>
<dbReference type="NCBIfam" id="TIGR04407">
    <property type="entry name" value="LptF_YjgP"/>
    <property type="match status" value="1"/>
</dbReference>
<organism evidence="7 8">
    <name type="scientific">Geothermobacter hydrogeniphilus</name>
    <dbReference type="NCBI Taxonomy" id="1969733"/>
    <lineage>
        <taxon>Bacteria</taxon>
        <taxon>Pseudomonadati</taxon>
        <taxon>Thermodesulfobacteriota</taxon>
        <taxon>Desulfuromonadia</taxon>
        <taxon>Desulfuromonadales</taxon>
        <taxon>Geothermobacteraceae</taxon>
        <taxon>Geothermobacter</taxon>
    </lineage>
</organism>
<feature type="transmembrane region" description="Helical" evidence="6">
    <location>
        <begin position="101"/>
        <end position="123"/>
    </location>
</feature>
<reference evidence="7 8" key="1">
    <citation type="submission" date="2017-03" db="EMBL/GenBank/DDBJ databases">
        <title>Genome sequence of Geothermobacter sp. EPR-M, Deep-Sea Iron Reducer.</title>
        <authorList>
            <person name="Tully B."/>
            <person name="Savalia P."/>
            <person name="Abuyen K."/>
            <person name="Baughan C."/>
            <person name="Romero E."/>
            <person name="Ronkowski C."/>
            <person name="Torres B."/>
            <person name="Tremblay J."/>
            <person name="Trujillo A."/>
            <person name="Tyler M."/>
            <person name="Perez-Rodriguez I."/>
            <person name="Amend J."/>
        </authorList>
    </citation>
    <scope>NUCLEOTIDE SEQUENCE [LARGE SCALE GENOMIC DNA]</scope>
    <source>
        <strain evidence="7 8">EPR-M</strain>
    </source>
</reference>
<keyword evidence="5 6" id="KW-0472">Membrane</keyword>
<comment type="subcellular location">
    <subcellularLocation>
        <location evidence="1">Cell membrane</location>
        <topology evidence="1">Multi-pass membrane protein</topology>
    </subcellularLocation>
</comment>
<feature type="transmembrane region" description="Helical" evidence="6">
    <location>
        <begin position="342"/>
        <end position="361"/>
    </location>
</feature>
<protein>
    <submittedName>
        <fullName evidence="7">LPS export ABC transporter permease LptF</fullName>
    </submittedName>
</protein>
<dbReference type="PANTHER" id="PTHR33529:SF6">
    <property type="entry name" value="YJGP_YJGQ FAMILY PERMEASE"/>
    <property type="match status" value="1"/>
</dbReference>
<proteinExistence type="predicted"/>
<dbReference type="AlphaFoldDB" id="A0A1X0Y389"/>
<keyword evidence="4 6" id="KW-1133">Transmembrane helix</keyword>
<keyword evidence="8" id="KW-1185">Reference proteome</keyword>
<keyword evidence="3 6" id="KW-0812">Transmembrane</keyword>
<evidence type="ECO:0000256" key="6">
    <source>
        <dbReference type="SAM" id="Phobius"/>
    </source>
</evidence>